<dbReference type="FunFam" id="3.40.50.2000:FF:000051">
    <property type="entry name" value="Glycosyltransferase"/>
    <property type="match status" value="1"/>
</dbReference>
<evidence type="ECO:0000256" key="1">
    <source>
        <dbReference type="ARBA" id="ARBA00009995"/>
    </source>
</evidence>
<proteinExistence type="inferred from homology"/>
<organism evidence="6 7">
    <name type="scientific">Hibiscus trionum</name>
    <name type="common">Flower of an hour</name>
    <dbReference type="NCBI Taxonomy" id="183268"/>
    <lineage>
        <taxon>Eukaryota</taxon>
        <taxon>Viridiplantae</taxon>
        <taxon>Streptophyta</taxon>
        <taxon>Embryophyta</taxon>
        <taxon>Tracheophyta</taxon>
        <taxon>Spermatophyta</taxon>
        <taxon>Magnoliopsida</taxon>
        <taxon>eudicotyledons</taxon>
        <taxon>Gunneridae</taxon>
        <taxon>Pentapetalae</taxon>
        <taxon>rosids</taxon>
        <taxon>malvids</taxon>
        <taxon>Malvales</taxon>
        <taxon>Malvaceae</taxon>
        <taxon>Malvoideae</taxon>
        <taxon>Hibiscus</taxon>
    </lineage>
</organism>
<dbReference type="SUPFAM" id="SSF53756">
    <property type="entry name" value="UDP-Glycosyltransferase/glycogen phosphorylase"/>
    <property type="match status" value="1"/>
</dbReference>
<dbReference type="PROSITE" id="PS00375">
    <property type="entry name" value="UDPGT"/>
    <property type="match status" value="1"/>
</dbReference>
<dbReference type="CDD" id="cd03784">
    <property type="entry name" value="GT1_Gtf-like"/>
    <property type="match status" value="1"/>
</dbReference>
<dbReference type="PANTHER" id="PTHR48045:SF12">
    <property type="entry name" value="GLYCOSYLTRANSFERASE"/>
    <property type="match status" value="1"/>
</dbReference>
<evidence type="ECO:0000313" key="6">
    <source>
        <dbReference type="EMBL" id="GMI95550.1"/>
    </source>
</evidence>
<comment type="similarity">
    <text evidence="1 4">Belongs to the UDP-glycosyltransferase family.</text>
</comment>
<keyword evidence="7" id="KW-1185">Reference proteome</keyword>
<sequence length="479" mass="52826">MEPIEESALHVVIVPTPGMGHLIPLIEFASRLVHHHSFAVTFIIPNDGSSMKLQKQLLLSLPQTISSIFLPPVSFRDLPPDAKIETRIILSLTRSLHLLRDSFKLLAQSKRVVAFVVDVFGTDAFDIAKEFGLQPYLFIPTNALILSMIFELPKLDQMFSCEYRDLPEPIQLPGCVPFCGSDVADPLQHRQDFAYQETLQICKKYPSAAGIIVNSFMELENDAFEALMEVGRGLPPVFPVGPLTKSVSCSSSTNEIEGSKDCLRWLDEQPSGSVLYVCFGSGGTLSLGQINELAVGLEMSGQRFLWVVKNPVDEAANATYFNSTETGNDPLAFLPDGFLERTRDIGLVVPNWAPQVEVLSHGSTGGFLTHCGWNSVLESIEHGVPLIAWPLYAEQKMNAAMLKDGVKVALRVQHNGEGVVGRQDIAKYAKELIEGDEGQLLRTRMKKLRDYAKMTLGPDGSSTKSLAKLAQIWKNQKLC</sequence>
<comment type="caution">
    <text evidence="6">The sequence shown here is derived from an EMBL/GenBank/DDBJ whole genome shotgun (WGS) entry which is preliminary data.</text>
</comment>
<dbReference type="InterPro" id="IPR035595">
    <property type="entry name" value="UDP_glycos_trans_CS"/>
</dbReference>
<reference evidence="6" key="1">
    <citation type="submission" date="2023-05" db="EMBL/GenBank/DDBJ databases">
        <title>Genome and transcriptome analyses reveal genes involved in the formation of fine ridges on petal epidermal cells in Hibiscus trionum.</title>
        <authorList>
            <person name="Koshimizu S."/>
            <person name="Masuda S."/>
            <person name="Ishii T."/>
            <person name="Shirasu K."/>
            <person name="Hoshino A."/>
            <person name="Arita M."/>
        </authorList>
    </citation>
    <scope>NUCLEOTIDE SEQUENCE</scope>
    <source>
        <strain evidence="6">Hamamatsu line</strain>
    </source>
</reference>
<dbReference type="OrthoDB" id="5835829at2759"/>
<dbReference type="AlphaFoldDB" id="A0A9W7IFY8"/>
<keyword evidence="3 4" id="KW-0808">Transferase</keyword>
<accession>A0A9W7IFY8</accession>
<protein>
    <recommendedName>
        <fullName evidence="5">Glycosyltransferase</fullName>
        <ecNumber evidence="5">2.4.1.-</ecNumber>
    </recommendedName>
</protein>
<name>A0A9W7IFY8_HIBTR</name>
<gene>
    <name evidence="6" type="ORF">HRI_003224300</name>
</gene>
<evidence type="ECO:0000313" key="7">
    <source>
        <dbReference type="Proteomes" id="UP001165190"/>
    </source>
</evidence>
<evidence type="ECO:0000256" key="2">
    <source>
        <dbReference type="ARBA" id="ARBA00022676"/>
    </source>
</evidence>
<dbReference type="Gene3D" id="3.40.50.2000">
    <property type="entry name" value="Glycogen Phosphorylase B"/>
    <property type="match status" value="2"/>
</dbReference>
<dbReference type="InterPro" id="IPR002213">
    <property type="entry name" value="UDP_glucos_trans"/>
</dbReference>
<dbReference type="EC" id="2.4.1.-" evidence="5"/>
<dbReference type="Pfam" id="PF00201">
    <property type="entry name" value="UDPGT"/>
    <property type="match status" value="1"/>
</dbReference>
<dbReference type="EMBL" id="BSYR01000027">
    <property type="protein sequence ID" value="GMI95550.1"/>
    <property type="molecule type" value="Genomic_DNA"/>
</dbReference>
<evidence type="ECO:0000256" key="5">
    <source>
        <dbReference type="RuleBase" id="RU362057"/>
    </source>
</evidence>
<dbReference type="PANTHER" id="PTHR48045">
    <property type="entry name" value="UDP-GLYCOSYLTRANSFERASE 72B1"/>
    <property type="match status" value="1"/>
</dbReference>
<dbReference type="Proteomes" id="UP001165190">
    <property type="component" value="Unassembled WGS sequence"/>
</dbReference>
<keyword evidence="2 4" id="KW-0328">Glycosyltransferase</keyword>
<evidence type="ECO:0000256" key="4">
    <source>
        <dbReference type="RuleBase" id="RU003718"/>
    </source>
</evidence>
<evidence type="ECO:0000256" key="3">
    <source>
        <dbReference type="ARBA" id="ARBA00022679"/>
    </source>
</evidence>
<dbReference type="GO" id="GO:0008194">
    <property type="term" value="F:UDP-glycosyltransferase activity"/>
    <property type="evidence" value="ECO:0007669"/>
    <property type="project" value="InterPro"/>
</dbReference>
<dbReference type="FunFam" id="3.40.50.2000:FF:000054">
    <property type="entry name" value="Glycosyltransferase"/>
    <property type="match status" value="1"/>
</dbReference>